<comment type="caution">
    <text evidence="1">The sequence shown here is derived from an EMBL/GenBank/DDBJ whole genome shotgun (WGS) entry which is preliminary data.</text>
</comment>
<keyword evidence="2" id="KW-1185">Reference proteome</keyword>
<proteinExistence type="predicted"/>
<gene>
    <name evidence="1" type="ORF">GIB67_009054</name>
</gene>
<accession>A0A7J7P7N5</accession>
<organism evidence="1 2">
    <name type="scientific">Kingdonia uniflora</name>
    <dbReference type="NCBI Taxonomy" id="39325"/>
    <lineage>
        <taxon>Eukaryota</taxon>
        <taxon>Viridiplantae</taxon>
        <taxon>Streptophyta</taxon>
        <taxon>Embryophyta</taxon>
        <taxon>Tracheophyta</taxon>
        <taxon>Spermatophyta</taxon>
        <taxon>Magnoliopsida</taxon>
        <taxon>Ranunculales</taxon>
        <taxon>Circaeasteraceae</taxon>
        <taxon>Kingdonia</taxon>
    </lineage>
</organism>
<name>A0A7J7P7N5_9MAGN</name>
<dbReference type="Proteomes" id="UP000541444">
    <property type="component" value="Unassembled WGS sequence"/>
</dbReference>
<evidence type="ECO:0000313" key="2">
    <source>
        <dbReference type="Proteomes" id="UP000541444"/>
    </source>
</evidence>
<protein>
    <submittedName>
        <fullName evidence="1">Uncharacterized protein</fullName>
    </submittedName>
</protein>
<sequence length="94" mass="10645">MELMGTTIHALYFKWKRSECHMPEKCGRFGICQESKCVACPSPNGLLPWSKKCSSPKLPHCSDGVAVTTDVRYYEIEGVDYFSSAYIYMGGKMY</sequence>
<dbReference type="EMBL" id="JACGCM010000189">
    <property type="protein sequence ID" value="KAF6175360.1"/>
    <property type="molecule type" value="Genomic_DNA"/>
</dbReference>
<evidence type="ECO:0000313" key="1">
    <source>
        <dbReference type="EMBL" id="KAF6175360.1"/>
    </source>
</evidence>
<reference evidence="1 2" key="1">
    <citation type="journal article" date="2020" name="IScience">
        <title>Genome Sequencing of the Endangered Kingdonia uniflora (Circaeasteraceae, Ranunculales) Reveals Potential Mechanisms of Evolutionary Specialization.</title>
        <authorList>
            <person name="Sun Y."/>
            <person name="Deng T."/>
            <person name="Zhang A."/>
            <person name="Moore M.J."/>
            <person name="Landis J.B."/>
            <person name="Lin N."/>
            <person name="Zhang H."/>
            <person name="Zhang X."/>
            <person name="Huang J."/>
            <person name="Zhang X."/>
            <person name="Sun H."/>
            <person name="Wang H."/>
        </authorList>
    </citation>
    <scope>NUCLEOTIDE SEQUENCE [LARGE SCALE GENOMIC DNA]</scope>
    <source>
        <strain evidence="1">TB1705</strain>
        <tissue evidence="1">Leaf</tissue>
    </source>
</reference>
<dbReference type="OrthoDB" id="1884773at2759"/>
<dbReference type="AlphaFoldDB" id="A0A7J7P7N5"/>